<name>A0A7N6BEN0_ANATE</name>
<organism evidence="6 7">
    <name type="scientific">Anabas testudineus</name>
    <name type="common">Climbing perch</name>
    <name type="synonym">Anthias testudineus</name>
    <dbReference type="NCBI Taxonomy" id="64144"/>
    <lineage>
        <taxon>Eukaryota</taxon>
        <taxon>Metazoa</taxon>
        <taxon>Chordata</taxon>
        <taxon>Craniata</taxon>
        <taxon>Vertebrata</taxon>
        <taxon>Euteleostomi</taxon>
        <taxon>Actinopterygii</taxon>
        <taxon>Neopterygii</taxon>
        <taxon>Teleostei</taxon>
        <taxon>Neoteleostei</taxon>
        <taxon>Acanthomorphata</taxon>
        <taxon>Anabantaria</taxon>
        <taxon>Anabantiformes</taxon>
        <taxon>Anabantoidei</taxon>
        <taxon>Anabantidae</taxon>
        <taxon>Anabas</taxon>
    </lineage>
</organism>
<dbReference type="InterPro" id="IPR010345">
    <property type="entry name" value="IL-17_fam"/>
</dbReference>
<feature type="compositionally biased region" description="Low complexity" evidence="5">
    <location>
        <begin position="60"/>
        <end position="71"/>
    </location>
</feature>
<evidence type="ECO:0008006" key="8">
    <source>
        <dbReference type="Google" id="ProtNLM"/>
    </source>
</evidence>
<dbReference type="Ensembl" id="ENSATET00000050025.2">
    <property type="protein sequence ID" value="ENSATEP00000062685.2"/>
    <property type="gene ID" value="ENSATEG00000005620.3"/>
</dbReference>
<feature type="region of interest" description="Disordered" evidence="5">
    <location>
        <begin position="50"/>
        <end position="71"/>
    </location>
</feature>
<keyword evidence="4" id="KW-0732">Signal</keyword>
<dbReference type="Pfam" id="PF06083">
    <property type="entry name" value="IL17"/>
    <property type="match status" value="1"/>
</dbReference>
<accession>A0A7N6BEN0</accession>
<sequence>TMASISKRSISPRVPSSHPQILIFGLVLVPVWTYSSRCYDEDKVSEAADKRLRTHRQHGSPSPAAVSDSPAECPVKLYERLSSKSLEERSLSPWRYVHVSNKDYFPSTYVQADCLCSGCILVQDRNQGSPVVVESHDYNSVPIEQTRMFLKRELCSSVGEDGRKQYRLVPVYVKVVVGCTCARVNTAP</sequence>
<reference evidence="6" key="2">
    <citation type="submission" date="2025-08" db="UniProtKB">
        <authorList>
            <consortium name="Ensembl"/>
        </authorList>
    </citation>
    <scope>IDENTIFICATION</scope>
</reference>
<reference evidence="6" key="3">
    <citation type="submission" date="2025-09" db="UniProtKB">
        <authorList>
            <consortium name="Ensembl"/>
        </authorList>
    </citation>
    <scope>IDENTIFICATION</scope>
</reference>
<evidence type="ECO:0000256" key="3">
    <source>
        <dbReference type="ARBA" id="ARBA00022525"/>
    </source>
</evidence>
<dbReference type="InParanoid" id="A0A7N6BEN0"/>
<evidence type="ECO:0000256" key="4">
    <source>
        <dbReference type="ARBA" id="ARBA00022729"/>
    </source>
</evidence>
<protein>
    <recommendedName>
        <fullName evidence="8">Interleukin 17c</fullName>
    </recommendedName>
</protein>
<evidence type="ECO:0000256" key="2">
    <source>
        <dbReference type="ARBA" id="ARBA00007236"/>
    </source>
</evidence>
<keyword evidence="7" id="KW-1185">Reference proteome</keyword>
<dbReference type="Proteomes" id="UP000265040">
    <property type="component" value="Chromosome 6"/>
</dbReference>
<dbReference type="InterPro" id="IPR029034">
    <property type="entry name" value="Cystine-knot_cytokine"/>
</dbReference>
<evidence type="ECO:0000256" key="5">
    <source>
        <dbReference type="SAM" id="MobiDB-lite"/>
    </source>
</evidence>
<dbReference type="GO" id="GO:0005576">
    <property type="term" value="C:extracellular region"/>
    <property type="evidence" value="ECO:0007669"/>
    <property type="project" value="UniProtKB-SubCell"/>
</dbReference>
<evidence type="ECO:0000256" key="1">
    <source>
        <dbReference type="ARBA" id="ARBA00004613"/>
    </source>
</evidence>
<comment type="similarity">
    <text evidence="2">Belongs to the IL-17 family.</text>
</comment>
<evidence type="ECO:0000313" key="7">
    <source>
        <dbReference type="Proteomes" id="UP000265040"/>
    </source>
</evidence>
<keyword evidence="3" id="KW-0964">Secreted</keyword>
<dbReference type="Gene3D" id="2.10.90.10">
    <property type="entry name" value="Cystine-knot cytokines"/>
    <property type="match status" value="1"/>
</dbReference>
<proteinExistence type="inferred from homology"/>
<reference evidence="6" key="1">
    <citation type="submission" date="2021-04" db="EMBL/GenBank/DDBJ databases">
        <authorList>
            <consortium name="Wellcome Sanger Institute Data Sharing"/>
        </authorList>
    </citation>
    <scope>NUCLEOTIDE SEQUENCE [LARGE SCALE GENOMIC DNA]</scope>
</reference>
<dbReference type="GeneTree" id="ENSGT00940000170707"/>
<comment type="subcellular location">
    <subcellularLocation>
        <location evidence="1">Secreted</location>
    </subcellularLocation>
</comment>
<dbReference type="SUPFAM" id="SSF57501">
    <property type="entry name" value="Cystine-knot cytokines"/>
    <property type="match status" value="1"/>
</dbReference>
<dbReference type="AlphaFoldDB" id="A0A7N6BEN0"/>
<dbReference type="GO" id="GO:0005125">
    <property type="term" value="F:cytokine activity"/>
    <property type="evidence" value="ECO:0007669"/>
    <property type="project" value="InterPro"/>
</dbReference>
<evidence type="ECO:0000313" key="6">
    <source>
        <dbReference type="Ensembl" id="ENSATEP00000062685.2"/>
    </source>
</evidence>